<proteinExistence type="inferred from homology"/>
<dbReference type="EMBL" id="CP039899">
    <property type="protein sequence ID" value="QCL82623.1"/>
    <property type="molecule type" value="Genomic_DNA"/>
</dbReference>
<organism evidence="5 6">
    <name type="scientific">Agrobacterium tumefaciens</name>
    <dbReference type="NCBI Taxonomy" id="358"/>
    <lineage>
        <taxon>Bacteria</taxon>
        <taxon>Pseudomonadati</taxon>
        <taxon>Pseudomonadota</taxon>
        <taxon>Alphaproteobacteria</taxon>
        <taxon>Hyphomicrobiales</taxon>
        <taxon>Rhizobiaceae</taxon>
        <taxon>Rhizobium/Agrobacterium group</taxon>
        <taxon>Agrobacterium</taxon>
        <taxon>Agrobacterium tumefaciens complex</taxon>
    </lineage>
</organism>
<evidence type="ECO:0000313" key="6">
    <source>
        <dbReference type="Proteomes" id="UP000298579"/>
    </source>
</evidence>
<evidence type="ECO:0000256" key="3">
    <source>
        <dbReference type="ARBA" id="ARBA00022801"/>
    </source>
</evidence>
<reference evidence="5 6" key="1">
    <citation type="submission" date="2019-04" db="EMBL/GenBank/DDBJ databases">
        <title>Complete genome sequence of Agrobacterium tumefaciens CFBP5877.</title>
        <authorList>
            <person name="Huang Y.-Y."/>
            <person name="Chiang H.-Y."/>
            <person name="Chou L."/>
            <person name="Lai E.-M."/>
            <person name="Kuo C.-H."/>
        </authorList>
    </citation>
    <scope>NUCLEOTIDE SEQUENCE [LARGE SCALE GENOMIC DNA]</scope>
    <source>
        <strain evidence="5 6">CFBP5877</strain>
        <plasmid evidence="6">patcfbp5877a</plasmid>
    </source>
</reference>
<dbReference type="PANTHER" id="PTHR43199">
    <property type="entry name" value="GLUTATHIONE HYDROLASE"/>
    <property type="match status" value="1"/>
</dbReference>
<evidence type="ECO:0000256" key="4">
    <source>
        <dbReference type="ARBA" id="ARBA00023145"/>
    </source>
</evidence>
<dbReference type="RefSeq" id="WP_080830305.1">
    <property type="nucleotide sequence ID" value="NZ_CP039890.1"/>
</dbReference>
<dbReference type="GO" id="GO:0016787">
    <property type="term" value="F:hydrolase activity"/>
    <property type="evidence" value="ECO:0007669"/>
    <property type="project" value="UniProtKB-KW"/>
</dbReference>
<dbReference type="InterPro" id="IPR043137">
    <property type="entry name" value="GGT_ssub_C"/>
</dbReference>
<dbReference type="InterPro" id="IPR029055">
    <property type="entry name" value="Ntn_hydrolases_N"/>
</dbReference>
<keyword evidence="4" id="KW-0865">Zymogen</keyword>
<protein>
    <submittedName>
        <fullName evidence="5">Gamma-glutamyltransferase</fullName>
    </submittedName>
</protein>
<dbReference type="Pfam" id="PF01019">
    <property type="entry name" value="G_glu_transpept"/>
    <property type="match status" value="2"/>
</dbReference>
<comment type="similarity">
    <text evidence="1">Belongs to the gamma-glutamyltransferase family.</text>
</comment>
<gene>
    <name evidence="5" type="ORF">CFBP5877_26360</name>
</gene>
<dbReference type="AlphaFoldDB" id="A0AAE6EI00"/>
<dbReference type="PANTHER" id="PTHR43199:SF1">
    <property type="entry name" value="GLUTATHIONE HYDROLASE PROENZYME"/>
    <property type="match status" value="1"/>
</dbReference>
<dbReference type="InterPro" id="IPR051792">
    <property type="entry name" value="GGT_bact"/>
</dbReference>
<accession>A0AAE6EI00</accession>
<name>A0AAE6EI00_AGRTU</name>
<dbReference type="PRINTS" id="PR01210">
    <property type="entry name" value="GGTRANSPTASE"/>
</dbReference>
<sequence>MTESWTIAKCEIRSRKGLVSCQNRLAAEAGATVLARGGNAVDAAVVTALTLSVVEPWLSGIGGGGFMLRADGATGQVTALDFNVLSPAGLDPADYPLIPGNDGDWFDWPLVAGDRNISGYPSICVPGAIAGFAEALEIHGTISFGEALQPAIEHARRGLAVDWFATLALAVDAANLGRFPTSADIFLRDGRAPRTGERGGSVHLPMPAKLRTLERLAKAGARDFYEGEIASSLVRELQEGGSAIQVGDLAGYRPLWREPIALDYAGLTIHAMSGLSGGPTMVEALRELSTSLPVDEPHSGRTALAFASAIRKASEHRLRTLGHASGDSCTTHISVVDSAGTMVSLTNTLLSRFGSKVTLPSTGFLLNNGMMWFDPRPGQPNSIAGGVRPLANMCPFIGTLNERPTIALGAAGGRQIMPALVQLLSYVAHFGLSLEEAFSTPRIDASSVTINIDRRARTDVATTVAHRFPVEIVDDTLYPVRFAIPSAVMREGDMFIGMAHPNHPWAAVATEDEASLRDE</sequence>
<geneLocation type="plasmid" evidence="6">
    <name>patcfbp5877a</name>
</geneLocation>
<keyword evidence="3" id="KW-0378">Hydrolase</keyword>
<dbReference type="Gene3D" id="3.60.20.40">
    <property type="match status" value="1"/>
</dbReference>
<dbReference type="SUPFAM" id="SSF56235">
    <property type="entry name" value="N-terminal nucleophile aminohydrolases (Ntn hydrolases)"/>
    <property type="match status" value="1"/>
</dbReference>
<evidence type="ECO:0000313" key="5">
    <source>
        <dbReference type="EMBL" id="QCL82623.1"/>
    </source>
</evidence>
<keyword evidence="5" id="KW-0614">Plasmid</keyword>
<dbReference type="GO" id="GO:0016740">
    <property type="term" value="F:transferase activity"/>
    <property type="evidence" value="ECO:0007669"/>
    <property type="project" value="UniProtKB-KW"/>
</dbReference>
<evidence type="ECO:0000256" key="2">
    <source>
        <dbReference type="ARBA" id="ARBA00022679"/>
    </source>
</evidence>
<keyword evidence="2" id="KW-0808">Transferase</keyword>
<dbReference type="Proteomes" id="UP000298579">
    <property type="component" value="Plasmid pAtCFBP5877a"/>
</dbReference>
<evidence type="ECO:0000256" key="1">
    <source>
        <dbReference type="ARBA" id="ARBA00009381"/>
    </source>
</evidence>